<organism evidence="1 2">
    <name type="scientific">Trichinella nativa</name>
    <dbReference type="NCBI Taxonomy" id="6335"/>
    <lineage>
        <taxon>Eukaryota</taxon>
        <taxon>Metazoa</taxon>
        <taxon>Ecdysozoa</taxon>
        <taxon>Nematoda</taxon>
        <taxon>Enoplea</taxon>
        <taxon>Dorylaimia</taxon>
        <taxon>Trichinellida</taxon>
        <taxon>Trichinellidae</taxon>
        <taxon>Trichinella</taxon>
    </lineage>
</organism>
<gene>
    <name evidence="1" type="ORF">T02_2748</name>
</gene>
<proteinExistence type="predicted"/>
<dbReference type="Proteomes" id="UP000054721">
    <property type="component" value="Unassembled WGS sequence"/>
</dbReference>
<reference evidence="1 2" key="1">
    <citation type="submission" date="2015-05" db="EMBL/GenBank/DDBJ databases">
        <title>Evolution of Trichinella species and genotypes.</title>
        <authorList>
            <person name="Korhonen P.K."/>
            <person name="Edoardo P."/>
            <person name="Giuseppe L.R."/>
            <person name="Gasser R.B."/>
        </authorList>
    </citation>
    <scope>NUCLEOTIDE SEQUENCE [LARGE SCALE GENOMIC DNA]</scope>
    <source>
        <strain evidence="1">ISS10</strain>
    </source>
</reference>
<comment type="caution">
    <text evidence="1">The sequence shown here is derived from an EMBL/GenBank/DDBJ whole genome shotgun (WGS) entry which is preliminary data.</text>
</comment>
<name>A0A0V1LD46_9BILA</name>
<evidence type="ECO:0000313" key="1">
    <source>
        <dbReference type="EMBL" id="KRZ57433.1"/>
    </source>
</evidence>
<dbReference type="AlphaFoldDB" id="A0A0V1LD46"/>
<keyword evidence="2" id="KW-1185">Reference proteome</keyword>
<protein>
    <submittedName>
        <fullName evidence="1">Uncharacterized protein</fullName>
    </submittedName>
</protein>
<dbReference type="EMBL" id="JYDW01000075">
    <property type="protein sequence ID" value="KRZ57433.1"/>
    <property type="molecule type" value="Genomic_DNA"/>
</dbReference>
<accession>A0A0V1LD46</accession>
<evidence type="ECO:0000313" key="2">
    <source>
        <dbReference type="Proteomes" id="UP000054721"/>
    </source>
</evidence>
<sequence length="35" mass="4109">MVNAKGKKCCYSLIDVNNEVKKQVQYAKMHCHIRK</sequence>
<dbReference type="OrthoDB" id="10379790at2759"/>